<dbReference type="EnsemblMetazoa" id="ADIR004507-RA">
    <property type="protein sequence ID" value="ADIR004507-PA"/>
    <property type="gene ID" value="ADIR004507"/>
</dbReference>
<reference evidence="2" key="1">
    <citation type="submission" date="2013-03" db="EMBL/GenBank/DDBJ databases">
        <title>The Genome Sequence of Anopheles dirus WRAIR2.</title>
        <authorList>
            <consortium name="The Broad Institute Genomics Platform"/>
            <person name="Neafsey D.E."/>
            <person name="Walton C."/>
            <person name="Walker B."/>
            <person name="Young S.K."/>
            <person name="Zeng Q."/>
            <person name="Gargeya S."/>
            <person name="Fitzgerald M."/>
            <person name="Haas B."/>
            <person name="Abouelleil A."/>
            <person name="Allen A.W."/>
            <person name="Alvarado L."/>
            <person name="Arachchi H.M."/>
            <person name="Berlin A.M."/>
            <person name="Chapman S.B."/>
            <person name="Gainer-Dewar J."/>
            <person name="Goldberg J."/>
            <person name="Griggs A."/>
            <person name="Gujja S."/>
            <person name="Hansen M."/>
            <person name="Howarth C."/>
            <person name="Imamovic A."/>
            <person name="Ireland A."/>
            <person name="Larimer J."/>
            <person name="McCowan C."/>
            <person name="Murphy C."/>
            <person name="Pearson M."/>
            <person name="Poon T.W."/>
            <person name="Priest M."/>
            <person name="Roberts A."/>
            <person name="Saif S."/>
            <person name="Shea T."/>
            <person name="Sisk P."/>
            <person name="Sykes S."/>
            <person name="Wortman J."/>
            <person name="Nusbaum C."/>
            <person name="Birren B."/>
        </authorList>
    </citation>
    <scope>NUCLEOTIDE SEQUENCE [LARGE SCALE GENOMIC DNA]</scope>
    <source>
        <strain evidence="2">WRAIR2</strain>
    </source>
</reference>
<dbReference type="InterPro" id="IPR013783">
    <property type="entry name" value="Ig-like_fold"/>
</dbReference>
<protein>
    <recommendedName>
        <fullName evidence="3">Ig-like domain-containing protein</fullName>
    </recommendedName>
</protein>
<dbReference type="AlphaFoldDB" id="A0A182NA31"/>
<dbReference type="Gene3D" id="2.60.40.10">
    <property type="entry name" value="Immunoglobulins"/>
    <property type="match status" value="1"/>
</dbReference>
<evidence type="ECO:0008006" key="3">
    <source>
        <dbReference type="Google" id="ProtNLM"/>
    </source>
</evidence>
<dbReference type="Proteomes" id="UP000075884">
    <property type="component" value="Unassembled WGS sequence"/>
</dbReference>
<dbReference type="SUPFAM" id="SSF48726">
    <property type="entry name" value="Immunoglobulin"/>
    <property type="match status" value="1"/>
</dbReference>
<organism evidence="1 2">
    <name type="scientific">Anopheles dirus</name>
    <dbReference type="NCBI Taxonomy" id="7168"/>
    <lineage>
        <taxon>Eukaryota</taxon>
        <taxon>Metazoa</taxon>
        <taxon>Ecdysozoa</taxon>
        <taxon>Arthropoda</taxon>
        <taxon>Hexapoda</taxon>
        <taxon>Insecta</taxon>
        <taxon>Pterygota</taxon>
        <taxon>Neoptera</taxon>
        <taxon>Endopterygota</taxon>
        <taxon>Diptera</taxon>
        <taxon>Nematocera</taxon>
        <taxon>Culicoidea</taxon>
        <taxon>Culicidae</taxon>
        <taxon>Anophelinae</taxon>
        <taxon>Anopheles</taxon>
    </lineage>
</organism>
<proteinExistence type="predicted"/>
<name>A0A182NA31_9DIPT</name>
<reference evidence="1" key="2">
    <citation type="submission" date="2020-05" db="UniProtKB">
        <authorList>
            <consortium name="EnsemblMetazoa"/>
        </authorList>
    </citation>
    <scope>IDENTIFICATION</scope>
    <source>
        <strain evidence="1">WRAIR2</strain>
    </source>
</reference>
<evidence type="ECO:0000313" key="1">
    <source>
        <dbReference type="EnsemblMetazoa" id="ADIR004507-PA"/>
    </source>
</evidence>
<dbReference type="VEuPathDB" id="VectorBase:ADIR004507"/>
<sequence length="247" mass="28213">ELIIEKAIQANTGVYCCIVEDQNGNQKNSTFKLYVRESHEDYVLLREKNNRSEINLHRNANGEVPPIDIVFEYQSYPTSIVYLWTNFSGAATVGRSRKYAVSRTDTHVGLRINEPSVYDTGNYTLRVMAGTASKQHQIRVHVYVEPFVNMESSIEGKLMRMGDEVNFTCRATGFPCPEISFGFRQCENLQSCCNDDMESFSWRLYIDLNNPYLTMNIQKQRNGNVDYLAGQGPPEEYAPAVPDIHKI</sequence>
<evidence type="ECO:0000313" key="2">
    <source>
        <dbReference type="Proteomes" id="UP000075884"/>
    </source>
</evidence>
<dbReference type="STRING" id="7168.A0A182NA31"/>
<accession>A0A182NA31</accession>
<keyword evidence="2" id="KW-1185">Reference proteome</keyword>
<dbReference type="InterPro" id="IPR036179">
    <property type="entry name" value="Ig-like_dom_sf"/>
</dbReference>